<dbReference type="InterPro" id="IPR024973">
    <property type="entry name" value="ESPR"/>
</dbReference>
<evidence type="ECO:0000259" key="1">
    <source>
        <dbReference type="Pfam" id="PF13018"/>
    </source>
</evidence>
<keyword evidence="3" id="KW-1185">Reference proteome</keyword>
<evidence type="ECO:0000313" key="3">
    <source>
        <dbReference type="Proteomes" id="UP000293863"/>
    </source>
</evidence>
<evidence type="ECO:0000313" key="2">
    <source>
        <dbReference type="EMBL" id="RZG43127.1"/>
    </source>
</evidence>
<sequence length="50" mass="5828">MNKIYRVIWNTSLGIWMAVSELAKSNTKSKSQTVVFDTIQQYNNTTIQQF</sequence>
<name>A0A4Q7AE32_9GAMM</name>
<dbReference type="EMBL" id="SGSQ01000040">
    <property type="protein sequence ID" value="RZG43127.1"/>
    <property type="molecule type" value="Genomic_DNA"/>
</dbReference>
<dbReference type="Proteomes" id="UP000293863">
    <property type="component" value="Unassembled WGS sequence"/>
</dbReference>
<comment type="caution">
    <text evidence="2">The sequence shown here is derived from an EMBL/GenBank/DDBJ whole genome shotgun (WGS) entry which is preliminary data.</text>
</comment>
<proteinExistence type="predicted"/>
<accession>A0A4Q7AE32</accession>
<dbReference type="Pfam" id="PF13018">
    <property type="entry name" value="ESPR"/>
    <property type="match status" value="1"/>
</dbReference>
<reference evidence="2 3" key="1">
    <citation type="submission" date="2019-02" db="EMBL/GenBank/DDBJ databases">
        <title>The Batch Genome Submission of Acinetobacter spp. strains.</title>
        <authorList>
            <person name="Qin J."/>
            <person name="Hu Y."/>
            <person name="Ye H."/>
            <person name="Wei L."/>
            <person name="Feng Y."/>
            <person name="Zong Z."/>
        </authorList>
    </citation>
    <scope>NUCLEOTIDE SEQUENCE [LARGE SCALE GENOMIC DNA]</scope>
    <source>
        <strain evidence="2 3">WCHAW060049</strain>
    </source>
</reference>
<feature type="domain" description="ESPR" evidence="1">
    <location>
        <begin position="1"/>
        <end position="35"/>
    </location>
</feature>
<dbReference type="AlphaFoldDB" id="A0A4Q7AE32"/>
<organism evidence="2 3">
    <name type="scientific">Acinetobacter wuhouensis</name>
    <dbReference type="NCBI Taxonomy" id="1879050"/>
    <lineage>
        <taxon>Bacteria</taxon>
        <taxon>Pseudomonadati</taxon>
        <taxon>Pseudomonadota</taxon>
        <taxon>Gammaproteobacteria</taxon>
        <taxon>Moraxellales</taxon>
        <taxon>Moraxellaceae</taxon>
        <taxon>Acinetobacter</taxon>
    </lineage>
</organism>
<gene>
    <name evidence="2" type="ORF">EXU28_17945</name>
</gene>
<protein>
    <recommendedName>
        <fullName evidence="1">ESPR domain-containing protein</fullName>
    </recommendedName>
</protein>